<evidence type="ECO:0000313" key="2">
    <source>
        <dbReference type="Proteomes" id="UP000558488"/>
    </source>
</evidence>
<sequence length="113" mass="12423">MCSSICKCTGCKNYEESPKQKTLMAVPSYAEAGSLEGSQHVSALPKLRKERRSSCISWEVVEAACACLLAQGEEAEKGHCSECLAQQMVLEEFGRCLSQILLIEFKSKGLKME</sequence>
<reference evidence="1 2" key="1">
    <citation type="journal article" date="2020" name="Nature">
        <title>Six reference-quality genomes reveal evolution of bat adaptations.</title>
        <authorList>
            <person name="Jebb D."/>
            <person name="Huang Z."/>
            <person name="Pippel M."/>
            <person name="Hughes G.M."/>
            <person name="Lavrichenko K."/>
            <person name="Devanna P."/>
            <person name="Winkler S."/>
            <person name="Jermiin L.S."/>
            <person name="Skirmuntt E.C."/>
            <person name="Katzourakis A."/>
            <person name="Burkitt-Gray L."/>
            <person name="Ray D.A."/>
            <person name="Sullivan K.A.M."/>
            <person name="Roscito J.G."/>
            <person name="Kirilenko B.M."/>
            <person name="Davalos L.M."/>
            <person name="Corthals A.P."/>
            <person name="Power M.L."/>
            <person name="Jones G."/>
            <person name="Ransome R.D."/>
            <person name="Dechmann D.K.N."/>
            <person name="Locatelli A.G."/>
            <person name="Puechmaille S.J."/>
            <person name="Fedrigo O."/>
            <person name="Jarvis E.D."/>
            <person name="Hiller M."/>
            <person name="Vernes S.C."/>
            <person name="Myers E.W."/>
            <person name="Teeling E.C."/>
        </authorList>
    </citation>
    <scope>NUCLEOTIDE SEQUENCE [LARGE SCALE GENOMIC DNA]</scope>
    <source>
        <strain evidence="1">MPipKuh1</strain>
        <tissue evidence="1">Flight muscle</tissue>
    </source>
</reference>
<proteinExistence type="predicted"/>
<organism evidence="1 2">
    <name type="scientific">Pipistrellus kuhlii</name>
    <name type="common">Kuhl's pipistrelle</name>
    <dbReference type="NCBI Taxonomy" id="59472"/>
    <lineage>
        <taxon>Eukaryota</taxon>
        <taxon>Metazoa</taxon>
        <taxon>Chordata</taxon>
        <taxon>Craniata</taxon>
        <taxon>Vertebrata</taxon>
        <taxon>Euteleostomi</taxon>
        <taxon>Mammalia</taxon>
        <taxon>Eutheria</taxon>
        <taxon>Laurasiatheria</taxon>
        <taxon>Chiroptera</taxon>
        <taxon>Yangochiroptera</taxon>
        <taxon>Vespertilionidae</taxon>
        <taxon>Pipistrellus</taxon>
    </lineage>
</organism>
<protein>
    <submittedName>
        <fullName evidence="1">Testis expressed metallothionein like protein</fullName>
    </submittedName>
</protein>
<gene>
    <name evidence="1" type="ORF">mPipKuh1_017271</name>
</gene>
<accession>A0A7J7X238</accession>
<dbReference type="Proteomes" id="UP000558488">
    <property type="component" value="Unassembled WGS sequence"/>
</dbReference>
<evidence type="ECO:0000313" key="1">
    <source>
        <dbReference type="EMBL" id="KAF6343757.1"/>
    </source>
</evidence>
<name>A0A7J7X238_PIPKU</name>
<dbReference type="EMBL" id="JACAGB010000009">
    <property type="protein sequence ID" value="KAF6343757.1"/>
    <property type="molecule type" value="Genomic_DNA"/>
</dbReference>
<keyword evidence="2" id="KW-1185">Reference proteome</keyword>
<comment type="caution">
    <text evidence="1">The sequence shown here is derived from an EMBL/GenBank/DDBJ whole genome shotgun (WGS) entry which is preliminary data.</text>
</comment>
<dbReference type="AlphaFoldDB" id="A0A7J7X238"/>